<dbReference type="Proteomes" id="UP001362999">
    <property type="component" value="Unassembled WGS sequence"/>
</dbReference>
<organism evidence="2 3">
    <name type="scientific">Favolaschia claudopus</name>
    <dbReference type="NCBI Taxonomy" id="2862362"/>
    <lineage>
        <taxon>Eukaryota</taxon>
        <taxon>Fungi</taxon>
        <taxon>Dikarya</taxon>
        <taxon>Basidiomycota</taxon>
        <taxon>Agaricomycotina</taxon>
        <taxon>Agaricomycetes</taxon>
        <taxon>Agaricomycetidae</taxon>
        <taxon>Agaricales</taxon>
        <taxon>Marasmiineae</taxon>
        <taxon>Mycenaceae</taxon>
        <taxon>Favolaschia</taxon>
    </lineage>
</organism>
<evidence type="ECO:0000256" key="1">
    <source>
        <dbReference type="SAM" id="MobiDB-lite"/>
    </source>
</evidence>
<feature type="compositionally biased region" description="Polar residues" evidence="1">
    <location>
        <begin position="17"/>
        <end position="41"/>
    </location>
</feature>
<evidence type="ECO:0000313" key="3">
    <source>
        <dbReference type="Proteomes" id="UP001362999"/>
    </source>
</evidence>
<proteinExistence type="predicted"/>
<evidence type="ECO:0000313" key="2">
    <source>
        <dbReference type="EMBL" id="KAK7029961.1"/>
    </source>
</evidence>
<gene>
    <name evidence="2" type="ORF">R3P38DRAFT_2775408</name>
</gene>
<keyword evidence="3" id="KW-1185">Reference proteome</keyword>
<dbReference type="EMBL" id="JAWWNJ010000026">
    <property type="protein sequence ID" value="KAK7029961.1"/>
    <property type="molecule type" value="Genomic_DNA"/>
</dbReference>
<sequence length="225" mass="24790">MVKQTAVCVSDNRDTRYSGQHPVSGSGINSITETSPSFTFQPSKSPPSPVPVVCTSTARRKRYVPSGHFTTEELRAPASRSSFVETVERKRPLSLLRLWHSPAGMSSLRCALSTASTPRLQPCLRPRDMSMQVKVRALGSLTRTCHSYYPKTNRLALETGRGRTALFHILEEFKLRHVGFGSPAPSDIRLHLRASLSGPRLEVDAIGKSSSFRLRGCGLDGIDLR</sequence>
<feature type="region of interest" description="Disordered" evidence="1">
    <location>
        <begin position="14"/>
        <end position="50"/>
    </location>
</feature>
<comment type="caution">
    <text evidence="2">The sequence shown here is derived from an EMBL/GenBank/DDBJ whole genome shotgun (WGS) entry which is preliminary data.</text>
</comment>
<protein>
    <submittedName>
        <fullName evidence="2">Uncharacterized protein</fullName>
    </submittedName>
</protein>
<name>A0AAW0BUW4_9AGAR</name>
<reference evidence="2 3" key="1">
    <citation type="journal article" date="2024" name="J Genomics">
        <title>Draft genome sequencing and assembly of Favolaschia claudopus CIRM-BRFM 2984 isolated from oak limbs.</title>
        <authorList>
            <person name="Navarro D."/>
            <person name="Drula E."/>
            <person name="Chaduli D."/>
            <person name="Cazenave R."/>
            <person name="Ahrendt S."/>
            <person name="Wang J."/>
            <person name="Lipzen A."/>
            <person name="Daum C."/>
            <person name="Barry K."/>
            <person name="Grigoriev I.V."/>
            <person name="Favel A."/>
            <person name="Rosso M.N."/>
            <person name="Martin F."/>
        </authorList>
    </citation>
    <scope>NUCLEOTIDE SEQUENCE [LARGE SCALE GENOMIC DNA]</scope>
    <source>
        <strain evidence="2 3">CIRM-BRFM 2984</strain>
    </source>
</reference>
<dbReference type="AlphaFoldDB" id="A0AAW0BUW4"/>
<accession>A0AAW0BUW4</accession>